<gene>
    <name evidence="4" type="ORF">C2845_PM10G19660</name>
</gene>
<evidence type="ECO:0000313" key="4">
    <source>
        <dbReference type="EMBL" id="RLM55675.1"/>
    </source>
</evidence>
<name>A0A3L6PHV8_PANMI</name>
<dbReference type="SUPFAM" id="SSF54001">
    <property type="entry name" value="Cysteine proteinases"/>
    <property type="match status" value="1"/>
</dbReference>
<feature type="signal peptide" evidence="2">
    <location>
        <begin position="1"/>
        <end position="27"/>
    </location>
</feature>
<feature type="chain" id="PRO_5018104301" evidence="2">
    <location>
        <begin position="28"/>
        <end position="704"/>
    </location>
</feature>
<protein>
    <submittedName>
        <fullName evidence="4">Zingipain-2-like</fullName>
    </submittedName>
</protein>
<evidence type="ECO:0000256" key="2">
    <source>
        <dbReference type="SAM" id="SignalP"/>
    </source>
</evidence>
<evidence type="ECO:0000313" key="5">
    <source>
        <dbReference type="Proteomes" id="UP000275267"/>
    </source>
</evidence>
<dbReference type="InterPro" id="IPR002048">
    <property type="entry name" value="EF_hand_dom"/>
</dbReference>
<sequence length="704" mass="75212">MRSPRCPVPAAALLALTVALAASVAVAAPLERADEEVRRLYEAWRSENRRPRCNCGKAGEEDRLRLEVFRANLRYIDAHNAEADAGLHTFRLGLTPFADLTLEEFVRRALGFRNATAPRLTNAGELALGVLPQSAVPALRGARESAHPGSHKAVHPGSLARARFGRAPAAAAGGLALDRHSRSLSSRSGTPRAPATPNAMAGKSWTPGVRTGRAGVALGAVEFAVAPSLLGTAGDGAISNEEFKFMADLIAAPALCCLHPELEVRCGGRGEQLEEWRGRAARQLAHGFMADVMNAAARCCIPPAPALHGLSRWPRRRSVFHGVLASDPFARPSKGLSSRSGAPCAQDDAERNGRLVVGGRGRRPRRPAQHRGAHEVMNDGEFGLGALGDLLQSALRTADELARALSVMGAASAEDCAAIVECLDGHGDGAITIEEFRLMAELLYMEHRLRHLRLERCLVCCVPVSPWRSYEHTTLASREGCRRQPWSRGTGHLWWWWEAGGMARPRGRGTPPVELTRRLAHDGGAPVLDLMNAGELALGALPQSAVPVLLDATNAGSSGRASSALQQYAAPQVDLAVAYSFIGTSSDGTISNEEVKLIADLVAAPRFAARTQSLEVRCEERGKQVHADAARDAVAAASPSWRCSWWLLRRGASAARAAAVCRAALTARARRSSCREFGLDCGLSLLLLQFAVPEVRPDGSSTLM</sequence>
<dbReference type="STRING" id="4540.A0A3L6PHV8"/>
<evidence type="ECO:0000256" key="1">
    <source>
        <dbReference type="SAM" id="MobiDB-lite"/>
    </source>
</evidence>
<dbReference type="SUPFAM" id="SSF47473">
    <property type="entry name" value="EF-hand"/>
    <property type="match status" value="1"/>
</dbReference>
<comment type="caution">
    <text evidence="4">The sequence shown here is derived from an EMBL/GenBank/DDBJ whole genome shotgun (WGS) entry which is preliminary data.</text>
</comment>
<dbReference type="OrthoDB" id="681865at2759"/>
<keyword evidence="2" id="KW-0732">Signal</keyword>
<reference evidence="5" key="1">
    <citation type="journal article" date="2019" name="Nat. Commun.">
        <title>The genome of broomcorn millet.</title>
        <authorList>
            <person name="Zou C."/>
            <person name="Miki D."/>
            <person name="Li D."/>
            <person name="Tang Q."/>
            <person name="Xiao L."/>
            <person name="Rajput S."/>
            <person name="Deng P."/>
            <person name="Jia W."/>
            <person name="Huang R."/>
            <person name="Zhang M."/>
            <person name="Sun Y."/>
            <person name="Hu J."/>
            <person name="Fu X."/>
            <person name="Schnable P.S."/>
            <person name="Li F."/>
            <person name="Zhang H."/>
            <person name="Feng B."/>
            <person name="Zhu X."/>
            <person name="Liu R."/>
            <person name="Schnable J.C."/>
            <person name="Zhu J.-K."/>
            <person name="Zhang H."/>
        </authorList>
    </citation>
    <scope>NUCLEOTIDE SEQUENCE [LARGE SCALE GENOMIC DNA]</scope>
</reference>
<dbReference type="SMART" id="SM00848">
    <property type="entry name" value="Inhibitor_I29"/>
    <property type="match status" value="1"/>
</dbReference>
<dbReference type="AlphaFoldDB" id="A0A3L6PHV8"/>
<dbReference type="InterPro" id="IPR011992">
    <property type="entry name" value="EF-hand-dom_pair"/>
</dbReference>
<organism evidence="4 5">
    <name type="scientific">Panicum miliaceum</name>
    <name type="common">Proso millet</name>
    <name type="synonym">Broomcorn millet</name>
    <dbReference type="NCBI Taxonomy" id="4540"/>
    <lineage>
        <taxon>Eukaryota</taxon>
        <taxon>Viridiplantae</taxon>
        <taxon>Streptophyta</taxon>
        <taxon>Embryophyta</taxon>
        <taxon>Tracheophyta</taxon>
        <taxon>Spermatophyta</taxon>
        <taxon>Magnoliopsida</taxon>
        <taxon>Liliopsida</taxon>
        <taxon>Poales</taxon>
        <taxon>Poaceae</taxon>
        <taxon>PACMAD clade</taxon>
        <taxon>Panicoideae</taxon>
        <taxon>Panicodae</taxon>
        <taxon>Paniceae</taxon>
        <taxon>Panicinae</taxon>
        <taxon>Panicum</taxon>
        <taxon>Panicum sect. Panicum</taxon>
    </lineage>
</organism>
<evidence type="ECO:0000259" key="3">
    <source>
        <dbReference type="PROSITE" id="PS50222"/>
    </source>
</evidence>
<proteinExistence type="predicted"/>
<dbReference type="Proteomes" id="UP000275267">
    <property type="component" value="Unassembled WGS sequence"/>
</dbReference>
<keyword evidence="5" id="KW-1185">Reference proteome</keyword>
<dbReference type="PROSITE" id="PS50222">
    <property type="entry name" value="EF_HAND_2"/>
    <property type="match status" value="1"/>
</dbReference>
<dbReference type="Gene3D" id="1.10.238.10">
    <property type="entry name" value="EF-hand"/>
    <property type="match status" value="1"/>
</dbReference>
<accession>A0A3L6PHV8</accession>
<dbReference type="InterPro" id="IPR013201">
    <property type="entry name" value="Prot_inhib_I29"/>
</dbReference>
<dbReference type="Gene3D" id="1.10.287.2250">
    <property type="match status" value="1"/>
</dbReference>
<dbReference type="InterPro" id="IPR038765">
    <property type="entry name" value="Papain-like_cys_pep_sf"/>
</dbReference>
<dbReference type="Pfam" id="PF08246">
    <property type="entry name" value="Inhibitor_I29"/>
    <property type="match status" value="1"/>
</dbReference>
<feature type="domain" description="EF-hand" evidence="3">
    <location>
        <begin position="411"/>
        <end position="446"/>
    </location>
</feature>
<dbReference type="GO" id="GO:0005509">
    <property type="term" value="F:calcium ion binding"/>
    <property type="evidence" value="ECO:0007669"/>
    <property type="project" value="InterPro"/>
</dbReference>
<feature type="region of interest" description="Disordered" evidence="1">
    <location>
        <begin position="178"/>
        <end position="207"/>
    </location>
</feature>
<dbReference type="EMBL" id="PQIB02000018">
    <property type="protein sequence ID" value="RLM55675.1"/>
    <property type="molecule type" value="Genomic_DNA"/>
</dbReference>